<keyword evidence="6" id="KW-0969">Cilium</keyword>
<feature type="region of interest" description="Disordered" evidence="10">
    <location>
        <begin position="450"/>
        <end position="471"/>
    </location>
</feature>
<dbReference type="InterPro" id="IPR000048">
    <property type="entry name" value="IQ_motif_EF-hand-BS"/>
</dbReference>
<dbReference type="EMBL" id="BNJQ01000014">
    <property type="protein sequence ID" value="GHP06970.1"/>
    <property type="molecule type" value="Genomic_DNA"/>
</dbReference>
<accession>A0A830HMF2</accession>
<dbReference type="PANTHER" id="PTHR14871:SF1">
    <property type="entry name" value="DYNEIN REGULATORY COMPLEX PROTEIN 9"/>
    <property type="match status" value="1"/>
</dbReference>
<sequence length="471" mass="53456">MGAGGATALAAHPADVEQQQSEESLLDMLPDKGRLSVEVDAFDRAPSWETATTAPSYTHNNNNNNNNAMPLTLSRADRVSFRMLVRRALQRLALVGRVKESSRIQAKSYSRNVTDRVTADLAEQHKLEDEFLRIMDKRTHVLTKTNRQAGKSQNKFAESAGELATLTVELRELTFKLVTHLKSDPNVPANVKRVAMRRGELESLLAASLDELASANDPGAPTFATKEVGVPTVLREMVTGELLKMQEEAEISRKESEASAAVRELRHAIKTERVTHDELMKQKVNTLANLRRQLKSNRDTDNANLSYRHRTLLYDNECSRRVEDTRLFDLATQKRKLQELKARENKDSGTVQTYLTQRASTLSKSASRWQTRYETDTVTKDKETETLKRDHQNSIVRMKEMEGIYQQEVANKELREAEERRMKVLERLNMESGERRNRAALKIQSLYRGWKARGGGKGKKKKGKGKKGKKK</sequence>
<evidence type="ECO:0000256" key="1">
    <source>
        <dbReference type="ARBA" id="ARBA00004611"/>
    </source>
</evidence>
<evidence type="ECO:0000256" key="2">
    <source>
        <dbReference type="ARBA" id="ARBA00008222"/>
    </source>
</evidence>
<feature type="coiled-coil region" evidence="9">
    <location>
        <begin position="244"/>
        <end position="300"/>
    </location>
</feature>
<dbReference type="InterPro" id="IPR042618">
    <property type="entry name" value="IQCG"/>
</dbReference>
<name>A0A830HMF2_9CHLO</name>
<dbReference type="GO" id="GO:0031514">
    <property type="term" value="C:motile cilium"/>
    <property type="evidence" value="ECO:0007669"/>
    <property type="project" value="TreeGrafter"/>
</dbReference>
<keyword evidence="7" id="KW-0206">Cytoskeleton</keyword>
<comment type="similarity">
    <text evidence="2">Belongs to the DRC9 family.</text>
</comment>
<dbReference type="Pfam" id="PF00612">
    <property type="entry name" value="IQ"/>
    <property type="match status" value="1"/>
</dbReference>
<keyword evidence="9" id="KW-0175">Coiled coil</keyword>
<protein>
    <recommendedName>
        <fullName evidence="3">Dynein regulatory complex protein 9</fullName>
    </recommendedName>
</protein>
<evidence type="ECO:0000256" key="4">
    <source>
        <dbReference type="ARBA" id="ARBA00022490"/>
    </source>
</evidence>
<evidence type="ECO:0000256" key="3">
    <source>
        <dbReference type="ARBA" id="ARBA00013738"/>
    </source>
</evidence>
<keyword evidence="5" id="KW-0282">Flagellum</keyword>
<comment type="caution">
    <text evidence="11">The sequence shown here is derived from an EMBL/GenBank/DDBJ whole genome shotgun (WGS) entry which is preliminary data.</text>
</comment>
<dbReference type="Proteomes" id="UP000660262">
    <property type="component" value="Unassembled WGS sequence"/>
</dbReference>
<keyword evidence="4" id="KW-0963">Cytoplasm</keyword>
<keyword evidence="8" id="KW-0966">Cell projection</keyword>
<reference evidence="11" key="1">
    <citation type="submission" date="2020-10" db="EMBL/GenBank/DDBJ databases">
        <title>Unveiling of a novel bifunctional photoreceptor, Dualchrome1, isolated from a cosmopolitan green alga.</title>
        <authorList>
            <person name="Suzuki S."/>
            <person name="Kawachi M."/>
        </authorList>
    </citation>
    <scope>NUCLEOTIDE SEQUENCE</scope>
    <source>
        <strain evidence="11">NIES 2893</strain>
    </source>
</reference>
<comment type="subcellular location">
    <subcellularLocation>
        <location evidence="1">Cytoplasm</location>
        <location evidence="1">Cytoskeleton</location>
        <location evidence="1">Flagellum axoneme</location>
    </subcellularLocation>
</comment>
<evidence type="ECO:0000313" key="11">
    <source>
        <dbReference type="EMBL" id="GHP06970.1"/>
    </source>
</evidence>
<dbReference type="CDD" id="cd23767">
    <property type="entry name" value="IQCD"/>
    <property type="match status" value="1"/>
</dbReference>
<dbReference type="PANTHER" id="PTHR14871">
    <property type="entry name" value="DYNEIN REGULATORY COMPLEX PROTEIN 9"/>
    <property type="match status" value="1"/>
</dbReference>
<evidence type="ECO:0000256" key="7">
    <source>
        <dbReference type="ARBA" id="ARBA00023212"/>
    </source>
</evidence>
<evidence type="ECO:0000256" key="5">
    <source>
        <dbReference type="ARBA" id="ARBA00022846"/>
    </source>
</evidence>
<evidence type="ECO:0000256" key="8">
    <source>
        <dbReference type="ARBA" id="ARBA00023273"/>
    </source>
</evidence>
<dbReference type="PROSITE" id="PS50096">
    <property type="entry name" value="IQ"/>
    <property type="match status" value="1"/>
</dbReference>
<dbReference type="AlphaFoldDB" id="A0A830HMF2"/>
<organism evidence="11 12">
    <name type="scientific">Pycnococcus provasolii</name>
    <dbReference type="NCBI Taxonomy" id="41880"/>
    <lineage>
        <taxon>Eukaryota</taxon>
        <taxon>Viridiplantae</taxon>
        <taxon>Chlorophyta</taxon>
        <taxon>Pseudoscourfieldiophyceae</taxon>
        <taxon>Pseudoscourfieldiales</taxon>
        <taxon>Pycnococcaceae</taxon>
        <taxon>Pycnococcus</taxon>
    </lineage>
</organism>
<dbReference type="GO" id="GO:0005737">
    <property type="term" value="C:cytoplasm"/>
    <property type="evidence" value="ECO:0007669"/>
    <property type="project" value="TreeGrafter"/>
</dbReference>
<feature type="region of interest" description="Disordered" evidence="10">
    <location>
        <begin position="1"/>
        <end position="22"/>
    </location>
</feature>
<evidence type="ECO:0000256" key="6">
    <source>
        <dbReference type="ARBA" id="ARBA00023069"/>
    </source>
</evidence>
<evidence type="ECO:0000256" key="10">
    <source>
        <dbReference type="SAM" id="MobiDB-lite"/>
    </source>
</evidence>
<gene>
    <name evidence="11" type="ORF">PPROV_000571400</name>
</gene>
<feature type="coiled-coil region" evidence="9">
    <location>
        <begin position="407"/>
        <end position="434"/>
    </location>
</feature>
<keyword evidence="12" id="KW-1185">Reference proteome</keyword>
<feature type="compositionally biased region" description="Low complexity" evidence="10">
    <location>
        <begin position="1"/>
        <end position="13"/>
    </location>
</feature>
<evidence type="ECO:0000256" key="9">
    <source>
        <dbReference type="SAM" id="Coils"/>
    </source>
</evidence>
<dbReference type="GO" id="GO:0044782">
    <property type="term" value="P:cilium organization"/>
    <property type="evidence" value="ECO:0007669"/>
    <property type="project" value="TreeGrafter"/>
</dbReference>
<proteinExistence type="inferred from homology"/>
<evidence type="ECO:0000313" key="12">
    <source>
        <dbReference type="Proteomes" id="UP000660262"/>
    </source>
</evidence>